<gene>
    <name evidence="5" type="ORF">SAMN05444716_104604</name>
</gene>
<dbReference type="InterPro" id="IPR015797">
    <property type="entry name" value="NUDIX_hydrolase-like_dom_sf"/>
</dbReference>
<organism evidence="5 6">
    <name type="scientific">Streptomyces harbinensis</name>
    <dbReference type="NCBI Taxonomy" id="1176198"/>
    <lineage>
        <taxon>Bacteria</taxon>
        <taxon>Bacillati</taxon>
        <taxon>Actinomycetota</taxon>
        <taxon>Actinomycetes</taxon>
        <taxon>Kitasatosporales</taxon>
        <taxon>Streptomycetaceae</taxon>
        <taxon>Streptomyces</taxon>
    </lineage>
</organism>
<evidence type="ECO:0000256" key="3">
    <source>
        <dbReference type="ARBA" id="ARBA00022842"/>
    </source>
</evidence>
<evidence type="ECO:0000256" key="1">
    <source>
        <dbReference type="ARBA" id="ARBA00001946"/>
    </source>
</evidence>
<dbReference type="PROSITE" id="PS51462">
    <property type="entry name" value="NUDIX"/>
    <property type="match status" value="1"/>
</dbReference>
<dbReference type="GO" id="GO:0016787">
    <property type="term" value="F:hydrolase activity"/>
    <property type="evidence" value="ECO:0007669"/>
    <property type="project" value="UniProtKB-KW"/>
</dbReference>
<dbReference type="CDD" id="cd18876">
    <property type="entry name" value="NUDIX_Hydrolase"/>
    <property type="match status" value="1"/>
</dbReference>
<keyword evidence="6" id="KW-1185">Reference proteome</keyword>
<dbReference type="Pfam" id="PF00293">
    <property type="entry name" value="NUDIX"/>
    <property type="match status" value="1"/>
</dbReference>
<keyword evidence="3" id="KW-0460">Magnesium</keyword>
<keyword evidence="2" id="KW-0378">Hydrolase</keyword>
<dbReference type="PANTHER" id="PTHR43046:SF12">
    <property type="entry name" value="GDP-MANNOSE MANNOSYL HYDROLASE"/>
    <property type="match status" value="1"/>
</dbReference>
<evidence type="ECO:0000313" key="6">
    <source>
        <dbReference type="Proteomes" id="UP000198873"/>
    </source>
</evidence>
<dbReference type="InterPro" id="IPR000086">
    <property type="entry name" value="NUDIX_hydrolase_dom"/>
</dbReference>
<dbReference type="InterPro" id="IPR020084">
    <property type="entry name" value="NUDIX_hydrolase_CS"/>
</dbReference>
<protein>
    <submittedName>
        <fullName evidence="5">8-oxo-dGTP pyrophosphatase MutT, NUDIX family</fullName>
    </submittedName>
</protein>
<feature type="domain" description="Nudix hydrolase" evidence="4">
    <location>
        <begin position="14"/>
        <end position="157"/>
    </location>
</feature>
<dbReference type="PROSITE" id="PS00893">
    <property type="entry name" value="NUDIX_BOX"/>
    <property type="match status" value="1"/>
</dbReference>
<evidence type="ECO:0000313" key="5">
    <source>
        <dbReference type="EMBL" id="SFS87795.1"/>
    </source>
</evidence>
<dbReference type="EMBL" id="FPAB01000004">
    <property type="protein sequence ID" value="SFS87795.1"/>
    <property type="molecule type" value="Genomic_DNA"/>
</dbReference>
<dbReference type="PANTHER" id="PTHR43046">
    <property type="entry name" value="GDP-MANNOSE MANNOSYL HYDROLASE"/>
    <property type="match status" value="1"/>
</dbReference>
<accession>A0A1I6TF56</accession>
<dbReference type="SUPFAM" id="SSF55811">
    <property type="entry name" value="Nudix"/>
    <property type="match status" value="2"/>
</dbReference>
<dbReference type="Gene3D" id="3.90.79.10">
    <property type="entry name" value="Nucleoside Triphosphate Pyrophosphohydrolase"/>
    <property type="match status" value="1"/>
</dbReference>
<name>A0A1I6TF56_9ACTN</name>
<dbReference type="AlphaFoldDB" id="A0A1I6TF56"/>
<reference evidence="6" key="1">
    <citation type="submission" date="2016-10" db="EMBL/GenBank/DDBJ databases">
        <authorList>
            <person name="Varghese N."/>
            <person name="Submissions S."/>
        </authorList>
    </citation>
    <scope>NUCLEOTIDE SEQUENCE [LARGE SCALE GENOMIC DNA]</scope>
    <source>
        <strain evidence="6">CGMCC 4.7047</strain>
    </source>
</reference>
<proteinExistence type="predicted"/>
<comment type="cofactor">
    <cofactor evidence="1">
        <name>Mg(2+)</name>
        <dbReference type="ChEBI" id="CHEBI:18420"/>
    </cofactor>
</comment>
<evidence type="ECO:0000259" key="4">
    <source>
        <dbReference type="PROSITE" id="PS51462"/>
    </source>
</evidence>
<dbReference type="Proteomes" id="UP000198873">
    <property type="component" value="Unassembled WGS sequence"/>
</dbReference>
<sequence>MTQDRLTSNAEYAASRHAVWMCATALLTDDRGRILLVRPSYRDTWLLPGGGVEERELPTDACRREVWEETGLTRTPGPALAVDHVSPRIEGLPPDLPFPGEFHTVFDGGTVPAADAARIRLAEGELEDHAFLDADEAADRMTGPDARRMLAALRARLGGTGTVYLQDGRHTGPQPPLERHCVITRVAPGHDRPWQPEPPAGHHPPGTEVRGWLFAPDGRVVLLVDPKEGVVLLPGGPLDAADTGDPARALTRLAHEEARLTTGPPLPLARRAAAPGEPALLTLAGRITGIGPHGLDPATRLTHHRLLATPRQAAGLLGWGPAATDQARAAAAVAAGRWGLPPATERPVTEVDA</sequence>
<evidence type="ECO:0000256" key="2">
    <source>
        <dbReference type="ARBA" id="ARBA00022801"/>
    </source>
</evidence>
<dbReference type="STRING" id="1176198.SAMN05444716_104604"/>